<organism evidence="1 2">
    <name type="scientific">Brachionus plicatilis</name>
    <name type="common">Marine rotifer</name>
    <name type="synonym">Brachionus muelleri</name>
    <dbReference type="NCBI Taxonomy" id="10195"/>
    <lineage>
        <taxon>Eukaryota</taxon>
        <taxon>Metazoa</taxon>
        <taxon>Spiralia</taxon>
        <taxon>Gnathifera</taxon>
        <taxon>Rotifera</taxon>
        <taxon>Eurotatoria</taxon>
        <taxon>Monogononta</taxon>
        <taxon>Pseudotrocha</taxon>
        <taxon>Ploima</taxon>
        <taxon>Brachionidae</taxon>
        <taxon>Brachionus</taxon>
    </lineage>
</organism>
<dbReference type="EMBL" id="REGN01006738">
    <property type="protein sequence ID" value="RNA08471.1"/>
    <property type="molecule type" value="Genomic_DNA"/>
</dbReference>
<accession>A0A3M7QBU8</accession>
<proteinExistence type="predicted"/>
<sequence length="94" mass="11029">MTTRPTLNSDIRNMLRLKLAKQVRLHWNFLVMQLNVKTRRTKKIKTRAPLFNNKNILLLNINFGIMSKITVENVIKAASKEIDFFIEKNLTFGI</sequence>
<evidence type="ECO:0000313" key="1">
    <source>
        <dbReference type="EMBL" id="RNA08471.1"/>
    </source>
</evidence>
<name>A0A3M7QBU8_BRAPC</name>
<dbReference type="Proteomes" id="UP000276133">
    <property type="component" value="Unassembled WGS sequence"/>
</dbReference>
<reference evidence="1 2" key="1">
    <citation type="journal article" date="2018" name="Sci. Rep.">
        <title>Genomic signatures of local adaptation to the degree of environmental predictability in rotifers.</title>
        <authorList>
            <person name="Franch-Gras L."/>
            <person name="Hahn C."/>
            <person name="Garcia-Roger E.M."/>
            <person name="Carmona M.J."/>
            <person name="Serra M."/>
            <person name="Gomez A."/>
        </authorList>
    </citation>
    <scope>NUCLEOTIDE SEQUENCE [LARGE SCALE GENOMIC DNA]</scope>
    <source>
        <strain evidence="1">HYR1</strain>
    </source>
</reference>
<gene>
    <name evidence="1" type="ORF">BpHYR1_002899</name>
</gene>
<comment type="caution">
    <text evidence="1">The sequence shown here is derived from an EMBL/GenBank/DDBJ whole genome shotgun (WGS) entry which is preliminary data.</text>
</comment>
<dbReference type="AlphaFoldDB" id="A0A3M7QBU8"/>
<evidence type="ECO:0000313" key="2">
    <source>
        <dbReference type="Proteomes" id="UP000276133"/>
    </source>
</evidence>
<protein>
    <submittedName>
        <fullName evidence="1">Uncharacterized protein</fullName>
    </submittedName>
</protein>
<keyword evidence="2" id="KW-1185">Reference proteome</keyword>